<evidence type="ECO:0000313" key="2">
    <source>
        <dbReference type="Proteomes" id="UP001651690"/>
    </source>
</evidence>
<name>A0ABT1LZR2_9MYCO</name>
<dbReference type="EMBL" id="JANDBD010000003">
    <property type="protein sequence ID" value="MCP9272393.1"/>
    <property type="molecule type" value="Genomic_DNA"/>
</dbReference>
<reference evidence="1 2" key="1">
    <citation type="submission" date="2022-06" db="EMBL/GenBank/DDBJ databases">
        <title>Mycolicibacterium sp. CAU 1645 isolated from seawater.</title>
        <authorList>
            <person name="Kim W."/>
        </authorList>
    </citation>
    <scope>NUCLEOTIDE SEQUENCE [LARGE SCALE GENOMIC DNA]</scope>
    <source>
        <strain evidence="1 2">CAU 1645</strain>
    </source>
</reference>
<organism evidence="1 2">
    <name type="scientific">Mycolicibacterium arenosum</name>
    <dbReference type="NCBI Taxonomy" id="2952157"/>
    <lineage>
        <taxon>Bacteria</taxon>
        <taxon>Bacillati</taxon>
        <taxon>Actinomycetota</taxon>
        <taxon>Actinomycetes</taxon>
        <taxon>Mycobacteriales</taxon>
        <taxon>Mycobacteriaceae</taxon>
        <taxon>Mycolicibacterium</taxon>
    </lineage>
</organism>
<accession>A0ABT1LZR2</accession>
<gene>
    <name evidence="1" type="ORF">NM203_09360</name>
</gene>
<evidence type="ECO:0000313" key="1">
    <source>
        <dbReference type="EMBL" id="MCP9272393.1"/>
    </source>
</evidence>
<sequence length="93" mass="10046">MQDRDAAGGMNRVVHRAQHLAVGIRRLDVGEVLGHRLSGHRKAIPVQQAGIQQRLHDHGHAADLVDVLHHVPTEGLDVGEVGHLLSDAGEVLE</sequence>
<proteinExistence type="predicted"/>
<keyword evidence="2" id="KW-1185">Reference proteome</keyword>
<dbReference type="Proteomes" id="UP001651690">
    <property type="component" value="Unassembled WGS sequence"/>
</dbReference>
<comment type="caution">
    <text evidence="1">The sequence shown here is derived from an EMBL/GenBank/DDBJ whole genome shotgun (WGS) entry which is preliminary data.</text>
</comment>
<protein>
    <submittedName>
        <fullName evidence="1">Uncharacterized protein</fullName>
    </submittedName>
</protein>
<dbReference type="RefSeq" id="WP_255059574.1">
    <property type="nucleotide sequence ID" value="NZ_JANDBD010000003.1"/>
</dbReference>